<dbReference type="PANTHER" id="PTHR33050:SF8">
    <property type="entry name" value="REVERSE TRANSCRIPTASE DOMAIN-CONTAINING PROTEIN"/>
    <property type="match status" value="1"/>
</dbReference>
<comment type="caution">
    <text evidence="1">The sequence shown here is derived from an EMBL/GenBank/DDBJ whole genome shotgun (WGS) entry which is preliminary data.</text>
</comment>
<dbReference type="InterPro" id="IPR052055">
    <property type="entry name" value="Hepadnavirus_pol/RT"/>
</dbReference>
<protein>
    <submittedName>
        <fullName evidence="1">Uncharacterized protein</fullName>
    </submittedName>
</protein>
<evidence type="ECO:0000313" key="1">
    <source>
        <dbReference type="EMBL" id="VDI66857.1"/>
    </source>
</evidence>
<evidence type="ECO:0000313" key="2">
    <source>
        <dbReference type="Proteomes" id="UP000596742"/>
    </source>
</evidence>
<name>A0A8B6GNG0_MYTGA</name>
<dbReference type="CDD" id="cd09275">
    <property type="entry name" value="RNase_HI_RT_DIRS1"/>
    <property type="match status" value="1"/>
</dbReference>
<organism evidence="1 2">
    <name type="scientific">Mytilus galloprovincialis</name>
    <name type="common">Mediterranean mussel</name>
    <dbReference type="NCBI Taxonomy" id="29158"/>
    <lineage>
        <taxon>Eukaryota</taxon>
        <taxon>Metazoa</taxon>
        <taxon>Spiralia</taxon>
        <taxon>Lophotrochozoa</taxon>
        <taxon>Mollusca</taxon>
        <taxon>Bivalvia</taxon>
        <taxon>Autobranchia</taxon>
        <taxon>Pteriomorphia</taxon>
        <taxon>Mytilida</taxon>
        <taxon>Mytiloidea</taxon>
        <taxon>Mytilidae</taxon>
        <taxon>Mytilinae</taxon>
        <taxon>Mytilus</taxon>
    </lineage>
</organism>
<accession>A0A8B6GNG0</accession>
<reference evidence="1" key="1">
    <citation type="submission" date="2018-11" db="EMBL/GenBank/DDBJ databases">
        <authorList>
            <person name="Alioto T."/>
            <person name="Alioto T."/>
        </authorList>
    </citation>
    <scope>NUCLEOTIDE SEQUENCE</scope>
</reference>
<dbReference type="SUPFAM" id="SSF56672">
    <property type="entry name" value="DNA/RNA polymerases"/>
    <property type="match status" value="1"/>
</dbReference>
<dbReference type="Proteomes" id="UP000596742">
    <property type="component" value="Unassembled WGS sequence"/>
</dbReference>
<sequence length="193" mass="22447">MTLNELESVTGLLSFCSKAIPSSCAFIRRFYDLMGYARKPFHKIRLNIEVKSDIAMLLKFLENFNGQCFFPEKIWTSNEILQLFTDSSGNPNLGCGAFFQGSWVQFRWLETWKDLQIMRNMSFLELVPVVLAMYLWAENLKNKKILFDIDNLALVSIVNKRSSKDKEIMKLIRPFVLLTMMNNIQFKAVHIEG</sequence>
<proteinExistence type="predicted"/>
<dbReference type="InterPro" id="IPR043502">
    <property type="entry name" value="DNA/RNA_pol_sf"/>
</dbReference>
<dbReference type="AlphaFoldDB" id="A0A8B6GNG0"/>
<dbReference type="OrthoDB" id="6109470at2759"/>
<dbReference type="EMBL" id="UYJE01008751">
    <property type="protein sequence ID" value="VDI66857.1"/>
    <property type="molecule type" value="Genomic_DNA"/>
</dbReference>
<gene>
    <name evidence="1" type="ORF">MGAL_10B013397</name>
</gene>
<keyword evidence="2" id="KW-1185">Reference proteome</keyword>
<dbReference type="PANTHER" id="PTHR33050">
    <property type="entry name" value="REVERSE TRANSCRIPTASE DOMAIN-CONTAINING PROTEIN"/>
    <property type="match status" value="1"/>
</dbReference>